<organism evidence="1">
    <name type="scientific">bioreactor metagenome</name>
    <dbReference type="NCBI Taxonomy" id="1076179"/>
    <lineage>
        <taxon>unclassified sequences</taxon>
        <taxon>metagenomes</taxon>
        <taxon>ecological metagenomes</taxon>
    </lineage>
</organism>
<name>A0A645HZ50_9ZZZZ</name>
<comment type="caution">
    <text evidence="1">The sequence shown here is derived from an EMBL/GenBank/DDBJ whole genome shotgun (WGS) entry which is preliminary data.</text>
</comment>
<proteinExistence type="predicted"/>
<gene>
    <name evidence="1" type="ORF">SDC9_191751</name>
</gene>
<accession>A0A645HZ50</accession>
<dbReference type="AlphaFoldDB" id="A0A645HZ50"/>
<dbReference type="EMBL" id="VSSQ01103125">
    <property type="protein sequence ID" value="MPN44190.1"/>
    <property type="molecule type" value="Genomic_DNA"/>
</dbReference>
<protein>
    <submittedName>
        <fullName evidence="1">Uncharacterized protein</fullName>
    </submittedName>
</protein>
<sequence>MNMPDAGFANRIACNAIPNRRADDDLFLFLQLTQAARNHHRVGSARGMMRMVFDGPNREDERNLAILCILQLVVIQIDQLHIVVPL</sequence>
<reference evidence="1" key="1">
    <citation type="submission" date="2019-08" db="EMBL/GenBank/DDBJ databases">
        <authorList>
            <person name="Kucharzyk K."/>
            <person name="Murdoch R.W."/>
            <person name="Higgins S."/>
            <person name="Loffler F."/>
        </authorList>
    </citation>
    <scope>NUCLEOTIDE SEQUENCE</scope>
</reference>
<evidence type="ECO:0000313" key="1">
    <source>
        <dbReference type="EMBL" id="MPN44190.1"/>
    </source>
</evidence>